<dbReference type="NCBIfam" id="TIGR04183">
    <property type="entry name" value="Por_Secre_tail"/>
    <property type="match status" value="1"/>
</dbReference>
<sequence length="89" mass="10066">MVKVDYNMNFLHTDSSVLTPELRLFPNPVTDILYMTGMKDDQFVIYNAAGQEVKAGSYTAGKGIQVQDVSKGSYWLKLERSKAVQFIKK</sequence>
<evidence type="ECO:0000313" key="3">
    <source>
        <dbReference type="EMBL" id="MCT2561921.1"/>
    </source>
</evidence>
<gene>
    <name evidence="3" type="ORF">N0B48_08490</name>
</gene>
<comment type="caution">
    <text evidence="3">The sequence shown here is derived from an EMBL/GenBank/DDBJ whole genome shotgun (WGS) entry which is preliminary data.</text>
</comment>
<organism evidence="3 4">
    <name type="scientific">Chryseobacterium herbae</name>
    <dbReference type="NCBI Taxonomy" id="2976476"/>
    <lineage>
        <taxon>Bacteria</taxon>
        <taxon>Pseudomonadati</taxon>
        <taxon>Bacteroidota</taxon>
        <taxon>Flavobacteriia</taxon>
        <taxon>Flavobacteriales</taxon>
        <taxon>Weeksellaceae</taxon>
        <taxon>Chryseobacterium group</taxon>
        <taxon>Chryseobacterium</taxon>
    </lineage>
</organism>
<evidence type="ECO:0000313" key="4">
    <source>
        <dbReference type="Proteomes" id="UP001525566"/>
    </source>
</evidence>
<accession>A0ABT2ISX2</accession>
<dbReference type="Proteomes" id="UP001525566">
    <property type="component" value="Unassembled WGS sequence"/>
</dbReference>
<dbReference type="Pfam" id="PF18962">
    <property type="entry name" value="Por_Secre_tail"/>
    <property type="match status" value="1"/>
</dbReference>
<dbReference type="EMBL" id="JAOAMU010000002">
    <property type="protein sequence ID" value="MCT2561921.1"/>
    <property type="molecule type" value="Genomic_DNA"/>
</dbReference>
<evidence type="ECO:0000259" key="2">
    <source>
        <dbReference type="Pfam" id="PF18962"/>
    </source>
</evidence>
<proteinExistence type="predicted"/>
<keyword evidence="1" id="KW-0732">Signal</keyword>
<dbReference type="InterPro" id="IPR026444">
    <property type="entry name" value="Secre_tail"/>
</dbReference>
<protein>
    <submittedName>
        <fullName evidence="3">T9SS type A sorting domain-containing protein</fullName>
    </submittedName>
</protein>
<evidence type="ECO:0000256" key="1">
    <source>
        <dbReference type="ARBA" id="ARBA00022729"/>
    </source>
</evidence>
<dbReference type="RefSeq" id="WP_259838253.1">
    <property type="nucleotide sequence ID" value="NZ_JAOAMU010000002.1"/>
</dbReference>
<name>A0ABT2ISX2_9FLAO</name>
<keyword evidence="4" id="KW-1185">Reference proteome</keyword>
<feature type="domain" description="Secretion system C-terminal sorting" evidence="2">
    <location>
        <begin position="24"/>
        <end position="86"/>
    </location>
</feature>
<reference evidence="3 4" key="1">
    <citation type="submission" date="2022-09" db="EMBL/GenBank/DDBJ databases">
        <title>Chryseobacterium oleae sp.nov., isolated from the inter-root soil of Pyrola calliantha H. Andr. in Tibet.</title>
        <authorList>
            <person name="Li Z."/>
        </authorList>
    </citation>
    <scope>NUCLEOTIDE SEQUENCE [LARGE SCALE GENOMIC DNA]</scope>
    <source>
        <strain evidence="4">pc1-10</strain>
    </source>
</reference>